<keyword evidence="5" id="KW-1185">Reference proteome</keyword>
<protein>
    <submittedName>
        <fullName evidence="4">Molybdopterin dehydrogenase, FAD-binding</fullName>
    </submittedName>
</protein>
<dbReference type="Pfam" id="PF00941">
    <property type="entry name" value="FAD_binding_5"/>
    <property type="match status" value="1"/>
</dbReference>
<dbReference type="eggNOG" id="COG1319">
    <property type="taxonomic scope" value="Bacteria"/>
</dbReference>
<dbReference type="OrthoDB" id="9803647at2"/>
<accession>A6TKH9</accession>
<proteinExistence type="predicted"/>
<keyword evidence="1" id="KW-0285">Flavoprotein</keyword>
<dbReference type="GO" id="GO:0071949">
    <property type="term" value="F:FAD binding"/>
    <property type="evidence" value="ECO:0007669"/>
    <property type="project" value="InterPro"/>
</dbReference>
<evidence type="ECO:0000313" key="4">
    <source>
        <dbReference type="EMBL" id="ABR46697.1"/>
    </source>
</evidence>
<gene>
    <name evidence="4" type="ordered locus">Amet_0470</name>
</gene>
<feature type="domain" description="FAD-binding PCMH-type" evidence="3">
    <location>
        <begin position="1"/>
        <end position="164"/>
    </location>
</feature>
<dbReference type="InterPro" id="IPR016166">
    <property type="entry name" value="FAD-bd_PCMH"/>
</dbReference>
<dbReference type="STRING" id="293826.Amet_0470"/>
<dbReference type="SMART" id="SM01092">
    <property type="entry name" value="CO_deh_flav_C"/>
    <property type="match status" value="1"/>
</dbReference>
<organism evidence="4 5">
    <name type="scientific">Alkaliphilus metalliredigens (strain QYMF)</name>
    <dbReference type="NCBI Taxonomy" id="293826"/>
    <lineage>
        <taxon>Bacteria</taxon>
        <taxon>Bacillati</taxon>
        <taxon>Bacillota</taxon>
        <taxon>Clostridia</taxon>
        <taxon>Peptostreptococcales</taxon>
        <taxon>Natronincolaceae</taxon>
        <taxon>Alkaliphilus</taxon>
    </lineage>
</organism>
<dbReference type="InterPro" id="IPR002346">
    <property type="entry name" value="Mopterin_DH_FAD-bd"/>
</dbReference>
<name>A6TKH9_ALKMQ</name>
<dbReference type="AlphaFoldDB" id="A6TKH9"/>
<dbReference type="InterPro" id="IPR051312">
    <property type="entry name" value="Diverse_Substr_Oxidored"/>
</dbReference>
<dbReference type="PROSITE" id="PS51387">
    <property type="entry name" value="FAD_PCMH"/>
    <property type="match status" value="1"/>
</dbReference>
<dbReference type="InterPro" id="IPR036318">
    <property type="entry name" value="FAD-bd_PCMH-like_sf"/>
</dbReference>
<evidence type="ECO:0000259" key="3">
    <source>
        <dbReference type="PROSITE" id="PS51387"/>
    </source>
</evidence>
<evidence type="ECO:0000256" key="1">
    <source>
        <dbReference type="ARBA" id="ARBA00022630"/>
    </source>
</evidence>
<evidence type="ECO:0000256" key="2">
    <source>
        <dbReference type="ARBA" id="ARBA00023002"/>
    </source>
</evidence>
<dbReference type="KEGG" id="amt:Amet_0470"/>
<dbReference type="HOGENOM" id="CLU_073026_0_0_9"/>
<reference evidence="5" key="1">
    <citation type="journal article" date="2016" name="Genome Announc.">
        <title>Complete genome sequence of Alkaliphilus metalliredigens strain QYMF, an alkaliphilic and metal-reducing bacterium isolated from borax-contaminated leachate ponds.</title>
        <authorList>
            <person name="Hwang C."/>
            <person name="Copeland A."/>
            <person name="Lucas S."/>
            <person name="Lapidus A."/>
            <person name="Barry K."/>
            <person name="Detter J.C."/>
            <person name="Glavina Del Rio T."/>
            <person name="Hammon N."/>
            <person name="Israni S."/>
            <person name="Dalin E."/>
            <person name="Tice H."/>
            <person name="Pitluck S."/>
            <person name="Chertkov O."/>
            <person name="Brettin T."/>
            <person name="Bruce D."/>
            <person name="Han C."/>
            <person name="Schmutz J."/>
            <person name="Larimer F."/>
            <person name="Land M.L."/>
            <person name="Hauser L."/>
            <person name="Kyrpides N."/>
            <person name="Mikhailova N."/>
            <person name="Ye Q."/>
            <person name="Zhou J."/>
            <person name="Richardson P."/>
            <person name="Fields M.W."/>
        </authorList>
    </citation>
    <scope>NUCLEOTIDE SEQUENCE [LARGE SCALE GENOMIC DNA]</scope>
    <source>
        <strain evidence="5">QYMF</strain>
    </source>
</reference>
<dbReference type="EMBL" id="CP000724">
    <property type="protein sequence ID" value="ABR46697.1"/>
    <property type="molecule type" value="Genomic_DNA"/>
</dbReference>
<dbReference type="Gene3D" id="3.30.465.10">
    <property type="match status" value="1"/>
</dbReference>
<sequence length="263" mass="28944">MFQIKNYAIPNTIEEAYQLLNEKRANTLLGGCGFLKMGKKTIPTAIDLSHLGLDKIKEDENAIEIGAMTSFRAVEVSSILNDHFDGILPRAVKEILGVQFRNVVTVGATVYSRYGFSDFITALLALDAYVILYKGGKIPLAAFLAQGCQKDILIKIVILKKNTRAAFHAMRNSQGDYAILNVAVSKENNEFKIAVGARPQRAMIAREASKLLGEGQLSEAMIEEVSILAAKELTFGSNMRGTKEYRQILCKALVKRGIKEVLS</sequence>
<dbReference type="Pfam" id="PF03450">
    <property type="entry name" value="CO_deh_flav_C"/>
    <property type="match status" value="1"/>
</dbReference>
<evidence type="ECO:0000313" key="5">
    <source>
        <dbReference type="Proteomes" id="UP000001572"/>
    </source>
</evidence>
<dbReference type="InterPro" id="IPR036683">
    <property type="entry name" value="CO_DH_flav_C_dom_sf"/>
</dbReference>
<dbReference type="Gene3D" id="3.30.390.50">
    <property type="entry name" value="CO dehydrogenase flavoprotein, C-terminal domain"/>
    <property type="match status" value="1"/>
</dbReference>
<dbReference type="GO" id="GO:0016491">
    <property type="term" value="F:oxidoreductase activity"/>
    <property type="evidence" value="ECO:0007669"/>
    <property type="project" value="UniProtKB-KW"/>
</dbReference>
<dbReference type="PANTHER" id="PTHR42659:SF9">
    <property type="entry name" value="XANTHINE DEHYDROGENASE FAD-BINDING SUBUNIT XDHB-RELATED"/>
    <property type="match status" value="1"/>
</dbReference>
<dbReference type="PANTHER" id="PTHR42659">
    <property type="entry name" value="XANTHINE DEHYDROGENASE SUBUNIT C-RELATED"/>
    <property type="match status" value="1"/>
</dbReference>
<dbReference type="InterPro" id="IPR016169">
    <property type="entry name" value="FAD-bd_PCMH_sub2"/>
</dbReference>
<dbReference type="SUPFAM" id="SSF55447">
    <property type="entry name" value="CO dehydrogenase flavoprotein C-terminal domain-like"/>
    <property type="match status" value="1"/>
</dbReference>
<dbReference type="SUPFAM" id="SSF56176">
    <property type="entry name" value="FAD-binding/transporter-associated domain-like"/>
    <property type="match status" value="1"/>
</dbReference>
<dbReference type="Proteomes" id="UP000001572">
    <property type="component" value="Chromosome"/>
</dbReference>
<dbReference type="InterPro" id="IPR005107">
    <property type="entry name" value="CO_DH_flav_C"/>
</dbReference>
<keyword evidence="2" id="KW-0560">Oxidoreductase</keyword>